<organism evidence="2 3">
    <name type="scientific">Leptospira hartskeerlii</name>
    <dbReference type="NCBI Taxonomy" id="2023177"/>
    <lineage>
        <taxon>Bacteria</taxon>
        <taxon>Pseudomonadati</taxon>
        <taxon>Spirochaetota</taxon>
        <taxon>Spirochaetia</taxon>
        <taxon>Leptospirales</taxon>
        <taxon>Leptospiraceae</taxon>
        <taxon>Leptospira</taxon>
    </lineage>
</organism>
<keyword evidence="1" id="KW-1133">Transmembrane helix</keyword>
<evidence type="ECO:0000256" key="1">
    <source>
        <dbReference type="SAM" id="Phobius"/>
    </source>
</evidence>
<dbReference type="AlphaFoldDB" id="A0A2M9X855"/>
<feature type="transmembrane region" description="Helical" evidence="1">
    <location>
        <begin position="73"/>
        <end position="90"/>
    </location>
</feature>
<proteinExistence type="predicted"/>
<dbReference type="RefSeq" id="WP_100708326.1">
    <property type="nucleotide sequence ID" value="NZ_NPDL01000030.1"/>
</dbReference>
<dbReference type="EMBL" id="NPDN01000031">
    <property type="protein sequence ID" value="PJZ23877.1"/>
    <property type="molecule type" value="Genomic_DNA"/>
</dbReference>
<reference evidence="2 3" key="1">
    <citation type="submission" date="2017-07" db="EMBL/GenBank/DDBJ databases">
        <title>Leptospira spp. isolated from tropical soils.</title>
        <authorList>
            <person name="Thibeaux R."/>
            <person name="Iraola G."/>
            <person name="Ferres I."/>
            <person name="Bierque E."/>
            <person name="Girault D."/>
            <person name="Soupe-Gilbert M.-E."/>
            <person name="Picardeau M."/>
            <person name="Goarant C."/>
        </authorList>
    </citation>
    <scope>NUCLEOTIDE SEQUENCE [LARGE SCALE GENOMIC DNA]</scope>
    <source>
        <strain evidence="2 3">MCA1-C-A1</strain>
    </source>
</reference>
<gene>
    <name evidence="2" type="ORF">CH357_18905</name>
</gene>
<dbReference type="Proteomes" id="UP000232196">
    <property type="component" value="Unassembled WGS sequence"/>
</dbReference>
<sequence length="127" mass="14385">MKLVIMGTLSTLGVIYIIPFIVYSVFSVLIGAKIPEGASPIQFLISVLIVKLGTAIAITSIFYLSKNIFYERWLLFSFLWWVMFILGEFGELMLPTYSWKEAFGGIVSETIYTPLSIFILRIISKQS</sequence>
<evidence type="ECO:0000313" key="3">
    <source>
        <dbReference type="Proteomes" id="UP000232196"/>
    </source>
</evidence>
<name>A0A2M9X855_9LEPT</name>
<feature type="transmembrane region" description="Helical" evidence="1">
    <location>
        <begin position="43"/>
        <end position="64"/>
    </location>
</feature>
<keyword evidence="1" id="KW-0472">Membrane</keyword>
<feature type="transmembrane region" description="Helical" evidence="1">
    <location>
        <begin position="12"/>
        <end position="31"/>
    </location>
</feature>
<feature type="transmembrane region" description="Helical" evidence="1">
    <location>
        <begin position="102"/>
        <end position="123"/>
    </location>
</feature>
<keyword evidence="3" id="KW-1185">Reference proteome</keyword>
<dbReference type="OrthoDB" id="9181271at2"/>
<protein>
    <submittedName>
        <fullName evidence="2">Uncharacterized protein</fullName>
    </submittedName>
</protein>
<keyword evidence="1" id="KW-0812">Transmembrane</keyword>
<comment type="caution">
    <text evidence="2">The sequence shown here is derived from an EMBL/GenBank/DDBJ whole genome shotgun (WGS) entry which is preliminary data.</text>
</comment>
<evidence type="ECO:0000313" key="2">
    <source>
        <dbReference type="EMBL" id="PJZ23877.1"/>
    </source>
</evidence>
<accession>A0A2M9X855</accession>